<evidence type="ECO:0000256" key="7">
    <source>
        <dbReference type="ARBA" id="ARBA00023242"/>
    </source>
</evidence>
<keyword evidence="4 8" id="KW-0805">Transcription regulation</keyword>
<proteinExistence type="inferred from homology"/>
<evidence type="ECO:0000313" key="10">
    <source>
        <dbReference type="Proteomes" id="UP000887581"/>
    </source>
</evidence>
<gene>
    <name evidence="8" type="primary">MED8</name>
</gene>
<accession>A0A915PH51</accession>
<comment type="subunit">
    <text evidence="3 8">Component of the Mediator complex.</text>
</comment>
<keyword evidence="6 8" id="KW-0804">Transcription</keyword>
<sequence>MNAQTGGLFGHQHEPERLATAISHIENKALDVKTNIEQLLFMLDLQEEVECGAPLTSDSYYADAVIIYLPDMLDKFSSLASAMTQLQFILKKSALPSGFEDFGFFLRTHVLVPHCLSNDIDPNLQQVTSNRIQCWNHDAAPDYLRTKLTPEVEADEVHIDNEKNTRTFDQVNKQILAMNKHIETLLASMAENARNQAEIQQDIPTYSSQDTQKLVRAVVNGEGLRPSKTLVAAEGAPAGNSSSGSQGSVRPPGTMVSPQQRR</sequence>
<keyword evidence="7 8" id="KW-0539">Nucleus</keyword>
<dbReference type="GO" id="GO:0006357">
    <property type="term" value="P:regulation of transcription by RNA polymerase II"/>
    <property type="evidence" value="ECO:0007669"/>
    <property type="project" value="InterPro"/>
</dbReference>
<evidence type="ECO:0000256" key="6">
    <source>
        <dbReference type="ARBA" id="ARBA00023163"/>
    </source>
</evidence>
<dbReference type="GO" id="GO:0000978">
    <property type="term" value="F:RNA polymerase II cis-regulatory region sequence-specific DNA binding"/>
    <property type="evidence" value="ECO:0007669"/>
    <property type="project" value="TreeGrafter"/>
</dbReference>
<dbReference type="GO" id="GO:0070847">
    <property type="term" value="C:core mediator complex"/>
    <property type="evidence" value="ECO:0007669"/>
    <property type="project" value="TreeGrafter"/>
</dbReference>
<organism evidence="10 11">
    <name type="scientific">Setaria digitata</name>
    <dbReference type="NCBI Taxonomy" id="48799"/>
    <lineage>
        <taxon>Eukaryota</taxon>
        <taxon>Metazoa</taxon>
        <taxon>Ecdysozoa</taxon>
        <taxon>Nematoda</taxon>
        <taxon>Chromadorea</taxon>
        <taxon>Rhabditida</taxon>
        <taxon>Spirurina</taxon>
        <taxon>Spiruromorpha</taxon>
        <taxon>Filarioidea</taxon>
        <taxon>Setariidae</taxon>
        <taxon>Setaria</taxon>
    </lineage>
</organism>
<dbReference type="WBParaSite" id="sdigi.contig11.g1222.t1">
    <property type="protein sequence ID" value="sdigi.contig11.g1222.t1"/>
    <property type="gene ID" value="sdigi.contig11.g1222"/>
</dbReference>
<feature type="compositionally biased region" description="Polar residues" evidence="9">
    <location>
        <begin position="239"/>
        <end position="248"/>
    </location>
</feature>
<dbReference type="PANTHER" id="PTHR13074">
    <property type="entry name" value="MEDIATOR OF RNA POLYMERASE II TRANSCRIPTION SUBUNIT 8"/>
    <property type="match status" value="1"/>
</dbReference>
<comment type="subcellular location">
    <subcellularLocation>
        <location evidence="1 8">Nucleus</location>
    </subcellularLocation>
</comment>
<comment type="similarity">
    <text evidence="2 8">Belongs to the Mediator complex subunit 8 family.</text>
</comment>
<feature type="region of interest" description="Disordered" evidence="9">
    <location>
        <begin position="225"/>
        <end position="262"/>
    </location>
</feature>
<dbReference type="Proteomes" id="UP000887581">
    <property type="component" value="Unplaced"/>
</dbReference>
<keyword evidence="5 8" id="KW-0010">Activator</keyword>
<comment type="function">
    <text evidence="8">Component of the Mediator complex, a coactivator involved in the regulated transcription of nearly all RNA polymerase II-dependent genes. Mediator functions as a bridge to convey information from gene-specific regulatory proteins to the basal RNA polymerase II transcription machinery. Mediator is recruited to promoters by direct interactions with regulatory proteins and serves as a scaffold for the assembly of a functional preinitiation complex with RNA polymerase II and the general transcription factors.</text>
</comment>
<dbReference type="AlphaFoldDB" id="A0A915PH51"/>
<dbReference type="PANTHER" id="PTHR13074:SF9">
    <property type="entry name" value="MEDIATOR OF RNA POLYMERASE II TRANSCRIPTION SUBUNIT 8"/>
    <property type="match status" value="1"/>
</dbReference>
<reference evidence="11" key="1">
    <citation type="submission" date="2022-11" db="UniProtKB">
        <authorList>
            <consortium name="WormBaseParasite"/>
        </authorList>
    </citation>
    <scope>IDENTIFICATION</scope>
</reference>
<evidence type="ECO:0000256" key="5">
    <source>
        <dbReference type="ARBA" id="ARBA00023159"/>
    </source>
</evidence>
<dbReference type="InterPro" id="IPR019364">
    <property type="entry name" value="Mediatior_Med8_fun/met"/>
</dbReference>
<evidence type="ECO:0000256" key="4">
    <source>
        <dbReference type="ARBA" id="ARBA00023015"/>
    </source>
</evidence>
<dbReference type="GO" id="GO:0016592">
    <property type="term" value="C:mediator complex"/>
    <property type="evidence" value="ECO:0007669"/>
    <property type="project" value="InterPro"/>
</dbReference>
<protein>
    <recommendedName>
        <fullName evidence="8">Mediator of RNA polymerase II transcription subunit 8</fullName>
    </recommendedName>
    <alternativeName>
        <fullName evidence="8">Mediator complex subunit 8</fullName>
    </alternativeName>
</protein>
<dbReference type="Pfam" id="PF10232">
    <property type="entry name" value="Med8"/>
    <property type="match status" value="1"/>
</dbReference>
<name>A0A915PH51_9BILA</name>
<keyword evidence="10" id="KW-1185">Reference proteome</keyword>
<evidence type="ECO:0000256" key="9">
    <source>
        <dbReference type="SAM" id="MobiDB-lite"/>
    </source>
</evidence>
<evidence type="ECO:0000256" key="2">
    <source>
        <dbReference type="ARBA" id="ARBA00005716"/>
    </source>
</evidence>
<dbReference type="GO" id="GO:0003712">
    <property type="term" value="F:transcription coregulator activity"/>
    <property type="evidence" value="ECO:0007669"/>
    <property type="project" value="InterPro"/>
</dbReference>
<evidence type="ECO:0000256" key="8">
    <source>
        <dbReference type="RuleBase" id="RU364144"/>
    </source>
</evidence>
<evidence type="ECO:0000313" key="11">
    <source>
        <dbReference type="WBParaSite" id="sdigi.contig11.g1222.t1"/>
    </source>
</evidence>
<evidence type="ECO:0000256" key="3">
    <source>
        <dbReference type="ARBA" id="ARBA00011837"/>
    </source>
</evidence>
<evidence type="ECO:0000256" key="1">
    <source>
        <dbReference type="ARBA" id="ARBA00004123"/>
    </source>
</evidence>